<dbReference type="PANTHER" id="PTHR11527">
    <property type="entry name" value="HEAT-SHOCK PROTEIN 20 FAMILY MEMBER"/>
    <property type="match status" value="1"/>
</dbReference>
<dbReference type="InterPro" id="IPR008978">
    <property type="entry name" value="HSP20-like_chaperone"/>
</dbReference>
<dbReference type="Proteomes" id="UP000630528">
    <property type="component" value="Unassembled WGS sequence"/>
</dbReference>
<comment type="similarity">
    <text evidence="1 2">Belongs to the small heat shock protein (HSP20) family.</text>
</comment>
<proteinExistence type="inferred from homology"/>
<dbReference type="InterPro" id="IPR002068">
    <property type="entry name" value="A-crystallin/Hsp20_dom"/>
</dbReference>
<keyword evidence="5" id="KW-1185">Reference proteome</keyword>
<dbReference type="Pfam" id="PF00011">
    <property type="entry name" value="HSP20"/>
    <property type="match status" value="1"/>
</dbReference>
<gene>
    <name evidence="4" type="ORF">JJB11_14715</name>
</gene>
<dbReference type="Gene3D" id="2.60.40.790">
    <property type="match status" value="1"/>
</dbReference>
<dbReference type="CDD" id="cd06471">
    <property type="entry name" value="ACD_LpsHSP_like"/>
    <property type="match status" value="1"/>
</dbReference>
<dbReference type="AlphaFoldDB" id="A0A934TUM4"/>
<dbReference type="InterPro" id="IPR031107">
    <property type="entry name" value="Small_HSP"/>
</dbReference>
<accession>A0A934TUM4</accession>
<reference evidence="4" key="1">
    <citation type="journal article" date="2012" name="J. Microbiol. Biotechnol.">
        <title>Ramlibacter ginsenosidimutans sp. nov., with ginsenoside-converting activity.</title>
        <authorList>
            <person name="Wang L."/>
            <person name="An D.S."/>
            <person name="Kim S.G."/>
            <person name="Jin F.X."/>
            <person name="Kim S.C."/>
            <person name="Lee S.T."/>
            <person name="Im W.T."/>
        </authorList>
    </citation>
    <scope>NUCLEOTIDE SEQUENCE</scope>
    <source>
        <strain evidence="4">KACC 17527</strain>
    </source>
</reference>
<dbReference type="EMBL" id="JAEPWM010000005">
    <property type="protein sequence ID" value="MBK6007351.1"/>
    <property type="molecule type" value="Genomic_DNA"/>
</dbReference>
<feature type="domain" description="SHSP" evidence="3">
    <location>
        <begin position="30"/>
        <end position="142"/>
    </location>
</feature>
<name>A0A934TUM4_9BURK</name>
<dbReference type="RefSeq" id="WP_201172557.1">
    <property type="nucleotide sequence ID" value="NZ_JAEPWM010000005.1"/>
</dbReference>
<organism evidence="4 5">
    <name type="scientific">Ramlibacter ginsenosidimutans</name>
    <dbReference type="NCBI Taxonomy" id="502333"/>
    <lineage>
        <taxon>Bacteria</taxon>
        <taxon>Pseudomonadati</taxon>
        <taxon>Pseudomonadota</taxon>
        <taxon>Betaproteobacteria</taxon>
        <taxon>Burkholderiales</taxon>
        <taxon>Comamonadaceae</taxon>
        <taxon>Ramlibacter</taxon>
    </lineage>
</organism>
<comment type="caution">
    <text evidence="4">The sequence shown here is derived from an EMBL/GenBank/DDBJ whole genome shotgun (WGS) entry which is preliminary data.</text>
</comment>
<evidence type="ECO:0000256" key="1">
    <source>
        <dbReference type="PROSITE-ProRule" id="PRU00285"/>
    </source>
</evidence>
<protein>
    <submittedName>
        <fullName evidence="4">Hsp20/alpha crystallin family protein</fullName>
    </submittedName>
</protein>
<dbReference type="PROSITE" id="PS01031">
    <property type="entry name" value="SHSP"/>
    <property type="match status" value="1"/>
</dbReference>
<evidence type="ECO:0000313" key="5">
    <source>
        <dbReference type="Proteomes" id="UP000630528"/>
    </source>
</evidence>
<dbReference type="SUPFAM" id="SSF49764">
    <property type="entry name" value="HSP20-like chaperones"/>
    <property type="match status" value="1"/>
</dbReference>
<evidence type="ECO:0000256" key="2">
    <source>
        <dbReference type="RuleBase" id="RU003616"/>
    </source>
</evidence>
<sequence>MSNLRLLDPSFGDSFETALRRFFSPSVFETDQPQLKMRIDVSESDKAYSVKADLPGVKKEDINVRVEGNLVSIEAQTRSEKEEKGEGGKVLRSERYYGTIARSFSLGQEVDASKVQAKYADGVLSLELPKAATADSRRIAIQ</sequence>
<reference evidence="4" key="2">
    <citation type="submission" date="2021-01" db="EMBL/GenBank/DDBJ databases">
        <authorList>
            <person name="Kang M."/>
        </authorList>
    </citation>
    <scope>NUCLEOTIDE SEQUENCE</scope>
    <source>
        <strain evidence="4">KACC 17527</strain>
    </source>
</reference>
<evidence type="ECO:0000259" key="3">
    <source>
        <dbReference type="PROSITE" id="PS01031"/>
    </source>
</evidence>
<evidence type="ECO:0000313" key="4">
    <source>
        <dbReference type="EMBL" id="MBK6007351.1"/>
    </source>
</evidence>